<reference evidence="1 2" key="1">
    <citation type="submission" date="2020-05" db="EMBL/GenBank/DDBJ databases">
        <title>Complete genome sequencing of Campylobacter and Arcobacter type strains.</title>
        <authorList>
            <person name="Miller W.G."/>
            <person name="Yee E."/>
        </authorList>
    </citation>
    <scope>NUCLEOTIDE SEQUENCE [LARGE SCALE GENOMIC DNA]</scope>
    <source>
        <strain evidence="1 2">LMG 26156</strain>
    </source>
</reference>
<dbReference type="EMBL" id="CP053840">
    <property type="protein sequence ID" value="QKF67434.1"/>
    <property type="molecule type" value="Genomic_DNA"/>
</dbReference>
<keyword evidence="2" id="KW-1185">Reference proteome</keyword>
<dbReference type="AlphaFoldDB" id="A0AAE7E4I4"/>
<accession>A0AAE7E4I4</accession>
<protein>
    <submittedName>
        <fullName evidence="1">FlaG family protein</fullName>
    </submittedName>
</protein>
<gene>
    <name evidence="1" type="ORF">AVENP_1892</name>
</gene>
<evidence type="ECO:0000313" key="1">
    <source>
        <dbReference type="EMBL" id="QKF67434.1"/>
    </source>
</evidence>
<dbReference type="RefSeq" id="WP_128358000.1">
    <property type="nucleotide sequence ID" value="NZ_CP053840.1"/>
</dbReference>
<proteinExistence type="predicted"/>
<organism evidence="1 2">
    <name type="scientific">Arcobacter venerupis</name>
    <dbReference type="NCBI Taxonomy" id="1054033"/>
    <lineage>
        <taxon>Bacteria</taxon>
        <taxon>Pseudomonadati</taxon>
        <taxon>Campylobacterota</taxon>
        <taxon>Epsilonproteobacteria</taxon>
        <taxon>Campylobacterales</taxon>
        <taxon>Arcobacteraceae</taxon>
        <taxon>Arcobacter</taxon>
    </lineage>
</organism>
<dbReference type="Proteomes" id="UP000503482">
    <property type="component" value="Chromosome"/>
</dbReference>
<name>A0AAE7E4I4_9BACT</name>
<evidence type="ECO:0000313" key="2">
    <source>
        <dbReference type="Proteomes" id="UP000503482"/>
    </source>
</evidence>
<dbReference type="KEGG" id="avp:AVENP_1892"/>
<sequence>MEYGIMPKIDQFSDNKALEIQKVQPSSKSSEITTEDAIQKVQQEAISKEKDVADTKKVATDKTTSNKYEVVLSNTNFGFNDSSKDFYVKVERGNMENQYPTQEMMRVKAYMLSLNSTS</sequence>